<dbReference type="PROSITE" id="PS50994">
    <property type="entry name" value="INTEGRASE"/>
    <property type="match status" value="1"/>
</dbReference>
<gene>
    <name evidence="2" type="ORF">ACFFJ2_15935</name>
</gene>
<accession>A0ABV6DB54</accession>
<dbReference type="Pfam" id="PF13276">
    <property type="entry name" value="HTH_21"/>
    <property type="match status" value="1"/>
</dbReference>
<dbReference type="PANTHER" id="PTHR46889">
    <property type="entry name" value="TRANSPOSASE INSF FOR INSERTION SEQUENCE IS3B-RELATED"/>
    <property type="match status" value="1"/>
</dbReference>
<dbReference type="RefSeq" id="WP_378074718.1">
    <property type="nucleotide sequence ID" value="NZ_JAODNW010000029.1"/>
</dbReference>
<dbReference type="Gene3D" id="3.30.420.10">
    <property type="entry name" value="Ribonuclease H-like superfamily/Ribonuclease H"/>
    <property type="match status" value="1"/>
</dbReference>
<organism evidence="2 3">
    <name type="scientific">Chelativorans intermedius</name>
    <dbReference type="NCBI Taxonomy" id="515947"/>
    <lineage>
        <taxon>Bacteria</taxon>
        <taxon>Pseudomonadati</taxon>
        <taxon>Pseudomonadota</taxon>
        <taxon>Alphaproteobacteria</taxon>
        <taxon>Hyphomicrobiales</taxon>
        <taxon>Phyllobacteriaceae</taxon>
        <taxon>Chelativorans</taxon>
    </lineage>
</organism>
<proteinExistence type="predicted"/>
<reference evidence="2 3" key="1">
    <citation type="submission" date="2024-09" db="EMBL/GenBank/DDBJ databases">
        <authorList>
            <person name="Sun Q."/>
            <person name="Mori K."/>
        </authorList>
    </citation>
    <scope>NUCLEOTIDE SEQUENCE [LARGE SCALE GENOMIC DNA]</scope>
    <source>
        <strain evidence="2 3">CCM 8543</strain>
    </source>
</reference>
<dbReference type="InterPro" id="IPR025948">
    <property type="entry name" value="HTH-like_dom"/>
</dbReference>
<dbReference type="PANTHER" id="PTHR46889:SF4">
    <property type="entry name" value="TRANSPOSASE INSO FOR INSERTION SEQUENCE ELEMENT IS911B-RELATED"/>
    <property type="match status" value="1"/>
</dbReference>
<keyword evidence="3" id="KW-1185">Reference proteome</keyword>
<dbReference type="InterPro" id="IPR050900">
    <property type="entry name" value="Transposase_IS3/IS150/IS904"/>
</dbReference>
<evidence type="ECO:0000313" key="3">
    <source>
        <dbReference type="Proteomes" id="UP001589755"/>
    </source>
</evidence>
<dbReference type="Pfam" id="PF00665">
    <property type="entry name" value="rve"/>
    <property type="match status" value="1"/>
</dbReference>
<name>A0ABV6DB54_9HYPH</name>
<feature type="domain" description="Integrase catalytic" evidence="1">
    <location>
        <begin position="213"/>
        <end position="373"/>
    </location>
</feature>
<sequence length="380" mass="44546">MLRSKRYTQLPLKREEHQAQRGPCCRRRADFRLTSCVHPNQITQWKRQAVEKLAKVFDDKVADAQASREAEVTKLHAKIGQLVVERDFLGQSLRSLSLDRRRMMIDPDHERLSIRRQCELVSISRASFYRQPAGENPENLELMRIIDEAFMETPWYGSRQMARHLRRQGWCVGRKRVRRLMRRIGLSPIYQAPKTSEPHPQHRIYPYLLRHLAIERPDQVWCADVTYIPMRRGFLYLVAIMDWFSRKVLAWRLSNTMDADFCVAALEEAIARHGRPDIFNTDQGSQFTSFAFTTTLKDAGIRVSMDGRGRWMDNVFIERLWRSLKYECVFLSAFETGSEARNGIGSWIDYYNRRRPHSTFAGRTPEEVYATAEVTEQLAA</sequence>
<evidence type="ECO:0000313" key="2">
    <source>
        <dbReference type="EMBL" id="MFC0209894.1"/>
    </source>
</evidence>
<dbReference type="Pfam" id="PF13333">
    <property type="entry name" value="rve_2"/>
    <property type="match status" value="1"/>
</dbReference>
<dbReference type="InterPro" id="IPR001584">
    <property type="entry name" value="Integrase_cat-core"/>
</dbReference>
<dbReference type="Proteomes" id="UP001589755">
    <property type="component" value="Unassembled WGS sequence"/>
</dbReference>
<dbReference type="EMBL" id="JBHLXD010000032">
    <property type="protein sequence ID" value="MFC0209894.1"/>
    <property type="molecule type" value="Genomic_DNA"/>
</dbReference>
<dbReference type="NCBIfam" id="NF033516">
    <property type="entry name" value="transpos_IS3"/>
    <property type="match status" value="1"/>
</dbReference>
<dbReference type="InterPro" id="IPR048020">
    <property type="entry name" value="Transpos_IS3"/>
</dbReference>
<dbReference type="InterPro" id="IPR012337">
    <property type="entry name" value="RNaseH-like_sf"/>
</dbReference>
<evidence type="ECO:0000259" key="1">
    <source>
        <dbReference type="PROSITE" id="PS50994"/>
    </source>
</evidence>
<comment type="caution">
    <text evidence="2">The sequence shown here is derived from an EMBL/GenBank/DDBJ whole genome shotgun (WGS) entry which is preliminary data.</text>
</comment>
<dbReference type="InterPro" id="IPR036397">
    <property type="entry name" value="RNaseH_sf"/>
</dbReference>
<protein>
    <submittedName>
        <fullName evidence="2">IS3 family transposase</fullName>
    </submittedName>
</protein>
<dbReference type="SUPFAM" id="SSF53098">
    <property type="entry name" value="Ribonuclease H-like"/>
    <property type="match status" value="1"/>
</dbReference>